<accession>A0ABX5XMH7</accession>
<protein>
    <recommendedName>
        <fullName evidence="4">Laminin G domain protein</fullName>
    </recommendedName>
</protein>
<dbReference type="SUPFAM" id="SSF49452">
    <property type="entry name" value="Starch-binding domain-like"/>
    <property type="match status" value="1"/>
</dbReference>
<organism evidence="2 3">
    <name type="scientific">Stieleria magnilauensis</name>
    <dbReference type="NCBI Taxonomy" id="2527963"/>
    <lineage>
        <taxon>Bacteria</taxon>
        <taxon>Pseudomonadati</taxon>
        <taxon>Planctomycetota</taxon>
        <taxon>Planctomycetia</taxon>
        <taxon>Pirellulales</taxon>
        <taxon>Pirellulaceae</taxon>
        <taxon>Stieleria</taxon>
    </lineage>
</organism>
<sequence>MIPQFFSCARAILMFAAFLPAVAIGQVPTLDALKQFPSAESAFQVRMKRAVAERDRYREANRDAHLIVGRVQLQGNDDPESVRSQMIIVQEGFFVDVIRDLKMPIGFRHADYKPLDFTLPEAAVPEENGIIDVGIVKMSKASLADKGRITGKLMLEATDDAGAARVSVTLSTPRANTPSNGTEGVGRKHRSMTLKVGRDGTVQSEPVSEGDYYIGLSADGHVSTSRRVTVNAGEDTDFGHVGLELPRKIKITYRVLETGDSNFAESPEMVKAFPAGHRWKATPDIYGWDLEFEQSGGKIAFSYSYGPCQIKDLGPGTLDDHLDALPEAATDSPRGMEVTSGHVYLLNQKHWKHAVLFRAEIDGKVEPSEKMSSDVGITAGSPQLPNVIAHYEFEGNANDLNGTGSAFDLRNTQFNNGSLVLNGQYEHSGSALGYRAIASTPDQSYDSFTVAVRFKAQSFDGRNKTILCGGRSYRWFQICAGQGNAVSVTLNNQRISHTFENLKLRPGRWHQIACAVDIPKGIVAVVLDRNRAEVFRLPPGFKLDVVGSSGEESDKNWMFTNYSFGDAFYGLIDELTILKGTMSAAAFRETIAKLKENTSASTSSN</sequence>
<dbReference type="Proteomes" id="UP000318081">
    <property type="component" value="Chromosome"/>
</dbReference>
<evidence type="ECO:0000313" key="3">
    <source>
        <dbReference type="Proteomes" id="UP000318081"/>
    </source>
</evidence>
<keyword evidence="3" id="KW-1185">Reference proteome</keyword>
<name>A0ABX5XMH7_9BACT</name>
<evidence type="ECO:0000313" key="2">
    <source>
        <dbReference type="EMBL" id="QDV83183.1"/>
    </source>
</evidence>
<dbReference type="EMBL" id="CP036432">
    <property type="protein sequence ID" value="QDV83183.1"/>
    <property type="molecule type" value="Genomic_DNA"/>
</dbReference>
<feature type="chain" id="PRO_5046483782" description="Laminin G domain protein" evidence="1">
    <location>
        <begin position="24"/>
        <end position="605"/>
    </location>
</feature>
<dbReference type="Gene3D" id="2.60.120.200">
    <property type="match status" value="1"/>
</dbReference>
<proteinExistence type="predicted"/>
<dbReference type="RefSeq" id="WP_145209682.1">
    <property type="nucleotide sequence ID" value="NZ_CP036432.1"/>
</dbReference>
<dbReference type="InterPro" id="IPR013784">
    <property type="entry name" value="Carb-bd-like_fold"/>
</dbReference>
<reference evidence="2 3" key="1">
    <citation type="submission" date="2019-02" db="EMBL/GenBank/DDBJ databases">
        <title>Deep-cultivation of Planctomycetes and their phenomic and genomic characterization uncovers novel biology.</title>
        <authorList>
            <person name="Wiegand S."/>
            <person name="Jogler M."/>
            <person name="Boedeker C."/>
            <person name="Pinto D."/>
            <person name="Vollmers J."/>
            <person name="Rivas-Marin E."/>
            <person name="Kohn T."/>
            <person name="Peeters S.H."/>
            <person name="Heuer A."/>
            <person name="Rast P."/>
            <person name="Oberbeckmann S."/>
            <person name="Bunk B."/>
            <person name="Jeske O."/>
            <person name="Meyerdierks A."/>
            <person name="Storesund J.E."/>
            <person name="Kallscheuer N."/>
            <person name="Luecker S."/>
            <person name="Lage O.M."/>
            <person name="Pohl T."/>
            <person name="Merkel B.J."/>
            <person name="Hornburger P."/>
            <person name="Mueller R.-W."/>
            <person name="Bruemmer F."/>
            <person name="Labrenz M."/>
            <person name="Spormann A.M."/>
            <person name="Op den Camp H."/>
            <person name="Overmann J."/>
            <person name="Amann R."/>
            <person name="Jetten M.S.M."/>
            <person name="Mascher T."/>
            <person name="Medema M.H."/>
            <person name="Devos D.P."/>
            <person name="Kaster A.-K."/>
            <person name="Ovreas L."/>
            <person name="Rohde M."/>
            <person name="Galperin M.Y."/>
            <person name="Jogler C."/>
        </authorList>
    </citation>
    <scope>NUCLEOTIDE SEQUENCE [LARGE SCALE GENOMIC DNA]</scope>
    <source>
        <strain evidence="2 3">TBK1r</strain>
    </source>
</reference>
<evidence type="ECO:0000256" key="1">
    <source>
        <dbReference type="SAM" id="SignalP"/>
    </source>
</evidence>
<feature type="signal peptide" evidence="1">
    <location>
        <begin position="1"/>
        <end position="23"/>
    </location>
</feature>
<evidence type="ECO:0008006" key="4">
    <source>
        <dbReference type="Google" id="ProtNLM"/>
    </source>
</evidence>
<gene>
    <name evidence="2" type="ORF">TBK1r_21180</name>
</gene>
<keyword evidence="1" id="KW-0732">Signal</keyword>
<dbReference type="InterPro" id="IPR013320">
    <property type="entry name" value="ConA-like_dom_sf"/>
</dbReference>
<dbReference type="SUPFAM" id="SSF49899">
    <property type="entry name" value="Concanavalin A-like lectins/glucanases"/>
    <property type="match status" value="1"/>
</dbReference>